<reference evidence="2 3" key="1">
    <citation type="journal article" date="2022" name="Front. Cell. Infect. Microbiol.">
        <title>The Genomes of Two Strains of Taenia crassiceps the Animal Model for the Study of Human Cysticercosis.</title>
        <authorList>
            <person name="Bobes R.J."/>
            <person name="Estrada K."/>
            <person name="Rios-Valencia D.G."/>
            <person name="Calderon-Gallegos A."/>
            <person name="de la Torre P."/>
            <person name="Carrero J.C."/>
            <person name="Sanchez-Flores A."/>
            <person name="Laclette J.P."/>
        </authorList>
    </citation>
    <scope>NUCLEOTIDE SEQUENCE [LARGE SCALE GENOMIC DNA]</scope>
    <source>
        <strain evidence="2">WFUcys</strain>
    </source>
</reference>
<name>A0ABR4QAI7_9CEST</name>
<evidence type="ECO:0000313" key="3">
    <source>
        <dbReference type="Proteomes" id="UP001651158"/>
    </source>
</evidence>
<gene>
    <name evidence="2" type="ORF">TcWFU_001439</name>
</gene>
<protein>
    <submittedName>
        <fullName evidence="2">Uncharacterized protein</fullName>
    </submittedName>
</protein>
<accession>A0ABR4QAI7</accession>
<comment type="caution">
    <text evidence="2">The sequence shown here is derived from an EMBL/GenBank/DDBJ whole genome shotgun (WGS) entry which is preliminary data.</text>
</comment>
<feature type="compositionally biased region" description="Pro residues" evidence="1">
    <location>
        <begin position="19"/>
        <end position="32"/>
    </location>
</feature>
<evidence type="ECO:0000256" key="1">
    <source>
        <dbReference type="SAM" id="MobiDB-lite"/>
    </source>
</evidence>
<feature type="region of interest" description="Disordered" evidence="1">
    <location>
        <begin position="1"/>
        <end position="38"/>
    </location>
</feature>
<feature type="compositionally biased region" description="Low complexity" evidence="1">
    <location>
        <begin position="1"/>
        <end position="18"/>
    </location>
</feature>
<sequence>MVQATTARPAAAQPLAAAPEPPRLPHPPPPAAHPRRPIVNPISASTRMRTRTIDVVSCNANSTAPQIKSMLSHATVTA</sequence>
<keyword evidence="3" id="KW-1185">Reference proteome</keyword>
<evidence type="ECO:0000313" key="2">
    <source>
        <dbReference type="EMBL" id="KAL5106588.1"/>
    </source>
</evidence>
<organism evidence="2 3">
    <name type="scientific">Taenia crassiceps</name>
    <dbReference type="NCBI Taxonomy" id="6207"/>
    <lineage>
        <taxon>Eukaryota</taxon>
        <taxon>Metazoa</taxon>
        <taxon>Spiralia</taxon>
        <taxon>Lophotrochozoa</taxon>
        <taxon>Platyhelminthes</taxon>
        <taxon>Cestoda</taxon>
        <taxon>Eucestoda</taxon>
        <taxon>Cyclophyllidea</taxon>
        <taxon>Taeniidae</taxon>
        <taxon>Taenia</taxon>
    </lineage>
</organism>
<dbReference type="EMBL" id="JAKROA010000005">
    <property type="protein sequence ID" value="KAL5106588.1"/>
    <property type="molecule type" value="Genomic_DNA"/>
</dbReference>
<proteinExistence type="predicted"/>
<dbReference type="Proteomes" id="UP001651158">
    <property type="component" value="Unassembled WGS sequence"/>
</dbReference>